<organism evidence="2 3">
    <name type="scientific">Lentithecium fluviatile CBS 122367</name>
    <dbReference type="NCBI Taxonomy" id="1168545"/>
    <lineage>
        <taxon>Eukaryota</taxon>
        <taxon>Fungi</taxon>
        <taxon>Dikarya</taxon>
        <taxon>Ascomycota</taxon>
        <taxon>Pezizomycotina</taxon>
        <taxon>Dothideomycetes</taxon>
        <taxon>Pleosporomycetidae</taxon>
        <taxon>Pleosporales</taxon>
        <taxon>Massarineae</taxon>
        <taxon>Lentitheciaceae</taxon>
        <taxon>Lentithecium</taxon>
    </lineage>
</organism>
<proteinExistence type="predicted"/>
<sequence length="363" mass="42082">MTSAQFDTPSIIRDFAHITRSAGTRAALSTCSVISTSYLIALLRNNYSSPARAILWKSYWPLGSRKHLMNIDLQKEIELDEHLFCTQTLRRVAKTPYSREMLYVVTHMYSLIAASRGFTLPCFENDASFNPRRDDRFVETLLFHKIIDDPDYPFELQLDPSKAAWDTDYFRKDAVAYLVEKLKAMLLLDGKLPVLNGVFRMHISALEQFEEIWEAEVRPAAARETEHMLRCIIEPNIDQIAADKREMKPLRKARNIISICSDDLEEGYWSLSSTMEFVMNNKHRKKISEWIPTLSTTLHTDLTHGNTLEEFKNSFESIYADFLNKEWKRPNDGLDRVSSPKRKPKRPTVTTSYRSEKRASTKI</sequence>
<feature type="region of interest" description="Disordered" evidence="1">
    <location>
        <begin position="328"/>
        <end position="363"/>
    </location>
</feature>
<evidence type="ECO:0000313" key="3">
    <source>
        <dbReference type="Proteomes" id="UP000799291"/>
    </source>
</evidence>
<dbReference type="Proteomes" id="UP000799291">
    <property type="component" value="Unassembled WGS sequence"/>
</dbReference>
<dbReference type="EMBL" id="MU005571">
    <property type="protein sequence ID" value="KAF2689903.1"/>
    <property type="molecule type" value="Genomic_DNA"/>
</dbReference>
<protein>
    <submittedName>
        <fullName evidence="2">Uncharacterized protein</fullName>
    </submittedName>
</protein>
<gene>
    <name evidence="2" type="ORF">K458DRAFT_399326</name>
</gene>
<evidence type="ECO:0000256" key="1">
    <source>
        <dbReference type="SAM" id="MobiDB-lite"/>
    </source>
</evidence>
<reference evidence="2" key="1">
    <citation type="journal article" date="2020" name="Stud. Mycol.">
        <title>101 Dothideomycetes genomes: a test case for predicting lifestyles and emergence of pathogens.</title>
        <authorList>
            <person name="Haridas S."/>
            <person name="Albert R."/>
            <person name="Binder M."/>
            <person name="Bloem J."/>
            <person name="Labutti K."/>
            <person name="Salamov A."/>
            <person name="Andreopoulos B."/>
            <person name="Baker S."/>
            <person name="Barry K."/>
            <person name="Bills G."/>
            <person name="Bluhm B."/>
            <person name="Cannon C."/>
            <person name="Castanera R."/>
            <person name="Culley D."/>
            <person name="Daum C."/>
            <person name="Ezra D."/>
            <person name="Gonzalez J."/>
            <person name="Henrissat B."/>
            <person name="Kuo A."/>
            <person name="Liang C."/>
            <person name="Lipzen A."/>
            <person name="Lutzoni F."/>
            <person name="Magnuson J."/>
            <person name="Mondo S."/>
            <person name="Nolan M."/>
            <person name="Ohm R."/>
            <person name="Pangilinan J."/>
            <person name="Park H.-J."/>
            <person name="Ramirez L."/>
            <person name="Alfaro M."/>
            <person name="Sun H."/>
            <person name="Tritt A."/>
            <person name="Yoshinaga Y."/>
            <person name="Zwiers L.-H."/>
            <person name="Turgeon B."/>
            <person name="Goodwin S."/>
            <person name="Spatafora J."/>
            <person name="Crous P."/>
            <person name="Grigoriev I."/>
        </authorList>
    </citation>
    <scope>NUCLEOTIDE SEQUENCE</scope>
    <source>
        <strain evidence="2">CBS 122367</strain>
    </source>
</reference>
<feature type="compositionally biased region" description="Basic and acidic residues" evidence="1">
    <location>
        <begin position="354"/>
        <end position="363"/>
    </location>
</feature>
<dbReference type="AlphaFoldDB" id="A0A6G1JIC8"/>
<accession>A0A6G1JIC8</accession>
<keyword evidence="3" id="KW-1185">Reference proteome</keyword>
<name>A0A6G1JIC8_9PLEO</name>
<evidence type="ECO:0000313" key="2">
    <source>
        <dbReference type="EMBL" id="KAF2689903.1"/>
    </source>
</evidence>